<name>A0A8J2SEM0_9STRA</name>
<sequence>MHFLLSRTASVTMWNVRPLYQLVARVWGQGPRAARAPRPRAVVSPVAPSEVRRMSNSCASASILSRPSCCKPARCRRSRSNRTGPRPAVPRPCKSRWCRDDGCGVPQRARILG</sequence>
<dbReference type="Proteomes" id="UP000789595">
    <property type="component" value="Unassembled WGS sequence"/>
</dbReference>
<evidence type="ECO:0000313" key="2">
    <source>
        <dbReference type="Proteomes" id="UP000789595"/>
    </source>
</evidence>
<protein>
    <submittedName>
        <fullName evidence="1">Uncharacterized protein</fullName>
    </submittedName>
</protein>
<dbReference type="EMBL" id="CAKKNE010000003">
    <property type="protein sequence ID" value="CAH0370348.1"/>
    <property type="molecule type" value="Genomic_DNA"/>
</dbReference>
<dbReference type="AlphaFoldDB" id="A0A8J2SEM0"/>
<gene>
    <name evidence="1" type="ORF">PECAL_3P02270</name>
</gene>
<accession>A0A8J2SEM0</accession>
<evidence type="ECO:0000313" key="1">
    <source>
        <dbReference type="EMBL" id="CAH0370348.1"/>
    </source>
</evidence>
<reference evidence="1" key="1">
    <citation type="submission" date="2021-11" db="EMBL/GenBank/DDBJ databases">
        <authorList>
            <consortium name="Genoscope - CEA"/>
            <person name="William W."/>
        </authorList>
    </citation>
    <scope>NUCLEOTIDE SEQUENCE</scope>
</reference>
<comment type="caution">
    <text evidence="1">The sequence shown here is derived from an EMBL/GenBank/DDBJ whole genome shotgun (WGS) entry which is preliminary data.</text>
</comment>
<proteinExistence type="predicted"/>
<organism evidence="1 2">
    <name type="scientific">Pelagomonas calceolata</name>
    <dbReference type="NCBI Taxonomy" id="35677"/>
    <lineage>
        <taxon>Eukaryota</taxon>
        <taxon>Sar</taxon>
        <taxon>Stramenopiles</taxon>
        <taxon>Ochrophyta</taxon>
        <taxon>Pelagophyceae</taxon>
        <taxon>Pelagomonadales</taxon>
        <taxon>Pelagomonadaceae</taxon>
        <taxon>Pelagomonas</taxon>
    </lineage>
</organism>
<keyword evidence="2" id="KW-1185">Reference proteome</keyword>